<comment type="caution">
    <text evidence="2">The sequence shown here is derived from an EMBL/GenBank/DDBJ whole genome shotgun (WGS) entry which is preliminary data.</text>
</comment>
<proteinExistence type="predicted"/>
<organism evidence="2 3">
    <name type="scientific">Paramecium primaurelia</name>
    <dbReference type="NCBI Taxonomy" id="5886"/>
    <lineage>
        <taxon>Eukaryota</taxon>
        <taxon>Sar</taxon>
        <taxon>Alveolata</taxon>
        <taxon>Ciliophora</taxon>
        <taxon>Intramacronucleata</taxon>
        <taxon>Oligohymenophorea</taxon>
        <taxon>Peniculida</taxon>
        <taxon>Parameciidae</taxon>
        <taxon>Paramecium</taxon>
    </lineage>
</organism>
<protein>
    <submittedName>
        <fullName evidence="2">Uncharacterized protein</fullName>
    </submittedName>
</protein>
<dbReference type="EMBL" id="CAJJDM010000096">
    <property type="protein sequence ID" value="CAD8093389.1"/>
    <property type="molecule type" value="Genomic_DNA"/>
</dbReference>
<dbReference type="Proteomes" id="UP000688137">
    <property type="component" value="Unassembled WGS sequence"/>
</dbReference>
<sequence>MNQQFDTEDSINSDEAIKSIECKSLTPNFHYWDCNDKNTSVHNKMNTINNLMCKFKESLVSKDEILTQSSPFKSTNGISSQNGLQQSESPSQTINIDDITKQDKVHLANSRKRHNTRNSIEQFLEKQINQNHRKSQPNLQTNMIQGRKPKRQIYVTQIVNDHCEITSFPFPKPQRLSRIIQNNDGLQSQRGSSTSTPRGILKSSSFEVLRIGSRPSTQSLNSSMIRSNSKKVSFEFTSEQILKMKNNRANSDNSKYKRLKTKFKK</sequence>
<name>A0A8S1NPV2_PARPR</name>
<gene>
    <name evidence="2" type="ORF">PPRIM_AZ9-3.1.T0930049</name>
</gene>
<evidence type="ECO:0000313" key="2">
    <source>
        <dbReference type="EMBL" id="CAD8093389.1"/>
    </source>
</evidence>
<dbReference type="OMA" id="MCKFKES"/>
<evidence type="ECO:0000313" key="3">
    <source>
        <dbReference type="Proteomes" id="UP000688137"/>
    </source>
</evidence>
<keyword evidence="3" id="KW-1185">Reference proteome</keyword>
<reference evidence="2" key="1">
    <citation type="submission" date="2021-01" db="EMBL/GenBank/DDBJ databases">
        <authorList>
            <consortium name="Genoscope - CEA"/>
            <person name="William W."/>
        </authorList>
    </citation>
    <scope>NUCLEOTIDE SEQUENCE</scope>
</reference>
<feature type="region of interest" description="Disordered" evidence="1">
    <location>
        <begin position="70"/>
        <end position="95"/>
    </location>
</feature>
<evidence type="ECO:0000256" key="1">
    <source>
        <dbReference type="SAM" id="MobiDB-lite"/>
    </source>
</evidence>
<dbReference type="AlphaFoldDB" id="A0A8S1NPV2"/>
<accession>A0A8S1NPV2</accession>